<feature type="region of interest" description="Disordered" evidence="1">
    <location>
        <begin position="39"/>
        <end position="65"/>
    </location>
</feature>
<dbReference type="HOGENOM" id="CLU_1491182_0_0_1"/>
<dbReference type="PaxDb" id="3880-AES70949"/>
<keyword evidence="5" id="KW-1185">Reference proteome</keyword>
<evidence type="ECO:0000313" key="5">
    <source>
        <dbReference type="Proteomes" id="UP000002051"/>
    </source>
</evidence>
<evidence type="ECO:0000313" key="3">
    <source>
        <dbReference type="EMBL" id="RHN68110.1"/>
    </source>
</evidence>
<dbReference type="Gramene" id="rna16410">
    <property type="protein sequence ID" value="RHN68110.1"/>
    <property type="gene ID" value="gene16410"/>
</dbReference>
<dbReference type="EMBL" id="PSQE01000003">
    <property type="protein sequence ID" value="RHN68110.1"/>
    <property type="molecule type" value="Genomic_DNA"/>
</dbReference>
<dbReference type="OrthoDB" id="1880786at2759"/>
<dbReference type="PANTHER" id="PTHR34665:SF4">
    <property type="entry name" value="DUF3741 DOMAIN-CONTAINING PROTEIN"/>
    <property type="match status" value="1"/>
</dbReference>
<gene>
    <name evidence="4" type="primary">11409716</name>
    <name evidence="2" type="ordered locus">MTR_3g065210</name>
    <name evidence="3" type="ORF">MtrunA17_Chr3g0110231</name>
</gene>
<sequence>MSTKFFSLSSLMEKKRKPQPQESRDELALVKAAAWAWYQHGSRSERKKSSNEFDVTRTQRSPRPSRYKLEAMRMAEVTDLTCNGLEVGTIANNKSLLDTYEVQSISRQFDSLIDSSNKQHMDGNCAKNDDGNRRINNKKRFINFKGFWSRNVVVCGGGNDVVHGSALRGDQLSVKHRCTSS</sequence>
<protein>
    <submittedName>
        <fullName evidence="2 4">Uncharacterized protein</fullName>
    </submittedName>
</protein>
<dbReference type="Proteomes" id="UP000265566">
    <property type="component" value="Chromosome 3"/>
</dbReference>
<reference evidence="2 5" key="2">
    <citation type="journal article" date="2014" name="BMC Genomics">
        <title>An improved genome release (version Mt4.0) for the model legume Medicago truncatula.</title>
        <authorList>
            <person name="Tang H."/>
            <person name="Krishnakumar V."/>
            <person name="Bidwell S."/>
            <person name="Rosen B."/>
            <person name="Chan A."/>
            <person name="Zhou S."/>
            <person name="Gentzbittel L."/>
            <person name="Childs K.L."/>
            <person name="Yandell M."/>
            <person name="Gundlach H."/>
            <person name="Mayer K.F."/>
            <person name="Schwartz D.C."/>
            <person name="Town C.D."/>
        </authorList>
    </citation>
    <scope>GENOME REANNOTATION</scope>
    <source>
        <strain evidence="4 5">cv. Jemalong A17</strain>
    </source>
</reference>
<dbReference type="EMBL" id="CM001219">
    <property type="protein sequence ID" value="AES70949.1"/>
    <property type="molecule type" value="Genomic_DNA"/>
</dbReference>
<dbReference type="PANTHER" id="PTHR34665">
    <property type="entry name" value="DUF3741 DOMAIN-CONTAINING PROTEIN"/>
    <property type="match status" value="1"/>
</dbReference>
<dbReference type="Proteomes" id="UP000002051">
    <property type="component" value="Chromosome 3"/>
</dbReference>
<evidence type="ECO:0000313" key="6">
    <source>
        <dbReference type="Proteomes" id="UP000265566"/>
    </source>
</evidence>
<evidence type="ECO:0000256" key="1">
    <source>
        <dbReference type="SAM" id="MobiDB-lite"/>
    </source>
</evidence>
<feature type="compositionally biased region" description="Basic and acidic residues" evidence="1">
    <location>
        <begin position="42"/>
        <end position="57"/>
    </location>
</feature>
<feature type="compositionally biased region" description="Polar residues" evidence="1">
    <location>
        <begin position="1"/>
        <end position="10"/>
    </location>
</feature>
<dbReference type="EnsemblPlants" id="AES70949">
    <property type="protein sequence ID" value="AES70949"/>
    <property type="gene ID" value="MTR_3g065210"/>
</dbReference>
<reference evidence="6" key="4">
    <citation type="journal article" date="2018" name="Nat. Plants">
        <title>Whole-genome landscape of Medicago truncatula symbiotic genes.</title>
        <authorList>
            <person name="Pecrix Y."/>
            <person name="Staton S.E."/>
            <person name="Sallet E."/>
            <person name="Lelandais-Briere C."/>
            <person name="Moreau S."/>
            <person name="Carrere S."/>
            <person name="Blein T."/>
            <person name="Jardinaud M.F."/>
            <person name="Latrasse D."/>
            <person name="Zouine M."/>
            <person name="Zahm M."/>
            <person name="Kreplak J."/>
            <person name="Mayjonade B."/>
            <person name="Satge C."/>
            <person name="Perez M."/>
            <person name="Cauet S."/>
            <person name="Marande W."/>
            <person name="Chantry-Darmon C."/>
            <person name="Lopez-Roques C."/>
            <person name="Bouchez O."/>
            <person name="Berard A."/>
            <person name="Debelle F."/>
            <person name="Munos S."/>
            <person name="Bendahmane A."/>
            <person name="Berges H."/>
            <person name="Niebel A."/>
            <person name="Buitink J."/>
            <person name="Frugier F."/>
            <person name="Benhamed M."/>
            <person name="Crespi M."/>
            <person name="Gouzy J."/>
            <person name="Gamas P."/>
        </authorList>
    </citation>
    <scope>NUCLEOTIDE SEQUENCE [LARGE SCALE GENOMIC DNA]</scope>
    <source>
        <strain evidence="6">cv. Jemalong A17</strain>
    </source>
</reference>
<organism evidence="2 5">
    <name type="scientific">Medicago truncatula</name>
    <name type="common">Barrel medic</name>
    <name type="synonym">Medicago tribuloides</name>
    <dbReference type="NCBI Taxonomy" id="3880"/>
    <lineage>
        <taxon>Eukaryota</taxon>
        <taxon>Viridiplantae</taxon>
        <taxon>Streptophyta</taxon>
        <taxon>Embryophyta</taxon>
        <taxon>Tracheophyta</taxon>
        <taxon>Spermatophyta</taxon>
        <taxon>Magnoliopsida</taxon>
        <taxon>eudicotyledons</taxon>
        <taxon>Gunneridae</taxon>
        <taxon>Pentapetalae</taxon>
        <taxon>rosids</taxon>
        <taxon>fabids</taxon>
        <taxon>Fabales</taxon>
        <taxon>Fabaceae</taxon>
        <taxon>Papilionoideae</taxon>
        <taxon>50 kb inversion clade</taxon>
        <taxon>NPAAA clade</taxon>
        <taxon>Hologalegina</taxon>
        <taxon>IRL clade</taxon>
        <taxon>Trifolieae</taxon>
        <taxon>Medicago</taxon>
    </lineage>
</organism>
<evidence type="ECO:0000313" key="2">
    <source>
        <dbReference type="EMBL" id="AES70949.1"/>
    </source>
</evidence>
<dbReference type="AlphaFoldDB" id="G7J8S2"/>
<reference evidence="3" key="5">
    <citation type="journal article" date="2018" name="Nat. Plants">
        <title>Whole-genome landscape of Medicago truncatula symbiotic genes.</title>
        <authorList>
            <person name="Pecrix Y."/>
            <person name="Gamas P."/>
            <person name="Carrere S."/>
        </authorList>
    </citation>
    <scope>NUCLEOTIDE SEQUENCE</scope>
    <source>
        <tissue evidence="3">Leaves</tissue>
    </source>
</reference>
<reference evidence="2 5" key="1">
    <citation type="journal article" date="2011" name="Nature">
        <title>The Medicago genome provides insight into the evolution of rhizobial symbioses.</title>
        <authorList>
            <person name="Young N.D."/>
            <person name="Debelle F."/>
            <person name="Oldroyd G.E."/>
            <person name="Geurts R."/>
            <person name="Cannon S.B."/>
            <person name="Udvardi M.K."/>
            <person name="Benedito V.A."/>
            <person name="Mayer K.F."/>
            <person name="Gouzy J."/>
            <person name="Schoof H."/>
            <person name="Van de Peer Y."/>
            <person name="Proost S."/>
            <person name="Cook D.R."/>
            <person name="Meyers B.C."/>
            <person name="Spannagl M."/>
            <person name="Cheung F."/>
            <person name="De Mita S."/>
            <person name="Krishnakumar V."/>
            <person name="Gundlach H."/>
            <person name="Zhou S."/>
            <person name="Mudge J."/>
            <person name="Bharti A.K."/>
            <person name="Murray J.D."/>
            <person name="Naoumkina M.A."/>
            <person name="Rosen B."/>
            <person name="Silverstein K.A."/>
            <person name="Tang H."/>
            <person name="Rombauts S."/>
            <person name="Zhao P.X."/>
            <person name="Zhou P."/>
            <person name="Barbe V."/>
            <person name="Bardou P."/>
            <person name="Bechner M."/>
            <person name="Bellec A."/>
            <person name="Berger A."/>
            <person name="Berges H."/>
            <person name="Bidwell S."/>
            <person name="Bisseling T."/>
            <person name="Choisne N."/>
            <person name="Couloux A."/>
            <person name="Denny R."/>
            <person name="Deshpande S."/>
            <person name="Dai X."/>
            <person name="Doyle J.J."/>
            <person name="Dudez A.M."/>
            <person name="Farmer A.D."/>
            <person name="Fouteau S."/>
            <person name="Franken C."/>
            <person name="Gibelin C."/>
            <person name="Gish J."/>
            <person name="Goldstein S."/>
            <person name="Gonzalez A.J."/>
            <person name="Green P.J."/>
            <person name="Hallab A."/>
            <person name="Hartog M."/>
            <person name="Hua A."/>
            <person name="Humphray S.J."/>
            <person name="Jeong D.H."/>
            <person name="Jing Y."/>
            <person name="Jocker A."/>
            <person name="Kenton S.M."/>
            <person name="Kim D.J."/>
            <person name="Klee K."/>
            <person name="Lai H."/>
            <person name="Lang C."/>
            <person name="Lin S."/>
            <person name="Macmil S.L."/>
            <person name="Magdelenat G."/>
            <person name="Matthews L."/>
            <person name="McCorrison J."/>
            <person name="Monaghan E.L."/>
            <person name="Mun J.H."/>
            <person name="Najar F.Z."/>
            <person name="Nicholson C."/>
            <person name="Noirot C."/>
            <person name="O'Bleness M."/>
            <person name="Paule C.R."/>
            <person name="Poulain J."/>
            <person name="Prion F."/>
            <person name="Qin B."/>
            <person name="Qu C."/>
            <person name="Retzel E.F."/>
            <person name="Riddle C."/>
            <person name="Sallet E."/>
            <person name="Samain S."/>
            <person name="Samson N."/>
            <person name="Sanders I."/>
            <person name="Saurat O."/>
            <person name="Scarpelli C."/>
            <person name="Schiex T."/>
            <person name="Segurens B."/>
            <person name="Severin A.J."/>
            <person name="Sherrier D.J."/>
            <person name="Shi R."/>
            <person name="Sims S."/>
            <person name="Singer S.R."/>
            <person name="Sinharoy S."/>
            <person name="Sterck L."/>
            <person name="Viollet A."/>
            <person name="Wang B.B."/>
            <person name="Wang K."/>
            <person name="Wang M."/>
            <person name="Wang X."/>
            <person name="Warfsmann J."/>
            <person name="Weissenbach J."/>
            <person name="White D.D."/>
            <person name="White J.D."/>
            <person name="Wiley G.B."/>
            <person name="Wincker P."/>
            <person name="Xing Y."/>
            <person name="Yang L."/>
            <person name="Yao Z."/>
            <person name="Ying F."/>
            <person name="Zhai J."/>
            <person name="Zhou L."/>
            <person name="Zuber A."/>
            <person name="Denarie J."/>
            <person name="Dixon R.A."/>
            <person name="May G.D."/>
            <person name="Schwartz D.C."/>
            <person name="Rogers J."/>
            <person name="Quetier F."/>
            <person name="Town C.D."/>
            <person name="Roe B.A."/>
        </authorList>
    </citation>
    <scope>NUCLEOTIDE SEQUENCE [LARGE SCALE GENOMIC DNA]</scope>
    <source>
        <strain evidence="2">A17</strain>
        <strain evidence="4 5">cv. Jemalong A17</strain>
    </source>
</reference>
<dbReference type="OMA" id="YEVQCIS"/>
<dbReference type="eggNOG" id="ENOG502S6SZ">
    <property type="taxonomic scope" value="Eukaryota"/>
</dbReference>
<dbReference type="KEGG" id="mtr:11409716"/>
<name>G7J8S2_MEDTR</name>
<evidence type="ECO:0000313" key="4">
    <source>
        <dbReference type="EnsemblPlants" id="AES70949"/>
    </source>
</evidence>
<reference evidence="4" key="3">
    <citation type="submission" date="2015-04" db="UniProtKB">
        <authorList>
            <consortium name="EnsemblPlants"/>
        </authorList>
    </citation>
    <scope>IDENTIFICATION</scope>
    <source>
        <strain evidence="4">cv. Jemalong A17</strain>
    </source>
</reference>
<accession>G7J8S2</accession>
<feature type="region of interest" description="Disordered" evidence="1">
    <location>
        <begin position="1"/>
        <end position="25"/>
    </location>
</feature>
<proteinExistence type="predicted"/>